<reference evidence="1 2" key="1">
    <citation type="journal article" date="2021" name="Elife">
        <title>Chloroplast acquisition without the gene transfer in kleptoplastic sea slugs, Plakobranchus ocellatus.</title>
        <authorList>
            <person name="Maeda T."/>
            <person name="Takahashi S."/>
            <person name="Yoshida T."/>
            <person name="Shimamura S."/>
            <person name="Takaki Y."/>
            <person name="Nagai Y."/>
            <person name="Toyoda A."/>
            <person name="Suzuki Y."/>
            <person name="Arimoto A."/>
            <person name="Ishii H."/>
            <person name="Satoh N."/>
            <person name="Nishiyama T."/>
            <person name="Hasebe M."/>
            <person name="Maruyama T."/>
            <person name="Minagawa J."/>
            <person name="Obokata J."/>
            <person name="Shigenobu S."/>
        </authorList>
    </citation>
    <scope>NUCLEOTIDE SEQUENCE [LARGE SCALE GENOMIC DNA]</scope>
</reference>
<sequence length="91" mass="10092">MRIRRDATESHNSCQPVKGIDPVTLKVFVHIACPQKMISSFQALRQARSPVTKLEFATQGSLQISGPLTTLYHVQSETVNHNCRSSSKALL</sequence>
<evidence type="ECO:0000313" key="1">
    <source>
        <dbReference type="EMBL" id="GFO06955.1"/>
    </source>
</evidence>
<dbReference type="AlphaFoldDB" id="A0AAV4AFL3"/>
<accession>A0AAV4AFL3</accession>
<proteinExistence type="predicted"/>
<dbReference type="Proteomes" id="UP000735302">
    <property type="component" value="Unassembled WGS sequence"/>
</dbReference>
<evidence type="ECO:0000313" key="2">
    <source>
        <dbReference type="Proteomes" id="UP000735302"/>
    </source>
</evidence>
<gene>
    <name evidence="1" type="ORF">PoB_003346000</name>
</gene>
<protein>
    <submittedName>
        <fullName evidence="1">Uncharacterized protein</fullName>
    </submittedName>
</protein>
<organism evidence="1 2">
    <name type="scientific">Plakobranchus ocellatus</name>
    <dbReference type="NCBI Taxonomy" id="259542"/>
    <lineage>
        <taxon>Eukaryota</taxon>
        <taxon>Metazoa</taxon>
        <taxon>Spiralia</taxon>
        <taxon>Lophotrochozoa</taxon>
        <taxon>Mollusca</taxon>
        <taxon>Gastropoda</taxon>
        <taxon>Heterobranchia</taxon>
        <taxon>Euthyneura</taxon>
        <taxon>Panpulmonata</taxon>
        <taxon>Sacoglossa</taxon>
        <taxon>Placobranchoidea</taxon>
        <taxon>Plakobranchidae</taxon>
        <taxon>Plakobranchus</taxon>
    </lineage>
</organism>
<dbReference type="EMBL" id="BLXT01003829">
    <property type="protein sequence ID" value="GFO06955.1"/>
    <property type="molecule type" value="Genomic_DNA"/>
</dbReference>
<comment type="caution">
    <text evidence="1">The sequence shown here is derived from an EMBL/GenBank/DDBJ whole genome shotgun (WGS) entry which is preliminary data.</text>
</comment>
<name>A0AAV4AFL3_9GAST</name>
<keyword evidence="2" id="KW-1185">Reference proteome</keyword>